<accession>X1G7S6</accession>
<dbReference type="EMBL" id="BARU01010811">
    <property type="protein sequence ID" value="GAH37599.1"/>
    <property type="molecule type" value="Genomic_DNA"/>
</dbReference>
<evidence type="ECO:0000313" key="1">
    <source>
        <dbReference type="EMBL" id="GAH37599.1"/>
    </source>
</evidence>
<dbReference type="AlphaFoldDB" id="X1G7S6"/>
<reference evidence="1" key="1">
    <citation type="journal article" date="2014" name="Front. Microbiol.">
        <title>High frequency of phylogenetically diverse reductive dehalogenase-homologous genes in deep subseafloor sedimentary metagenomes.</title>
        <authorList>
            <person name="Kawai M."/>
            <person name="Futagami T."/>
            <person name="Toyoda A."/>
            <person name="Takaki Y."/>
            <person name="Nishi S."/>
            <person name="Hori S."/>
            <person name="Arai W."/>
            <person name="Tsubouchi T."/>
            <person name="Morono Y."/>
            <person name="Uchiyama I."/>
            <person name="Ito T."/>
            <person name="Fujiyama A."/>
            <person name="Inagaki F."/>
            <person name="Takami H."/>
        </authorList>
    </citation>
    <scope>NUCLEOTIDE SEQUENCE</scope>
    <source>
        <strain evidence="1">Expedition CK06-06</strain>
    </source>
</reference>
<feature type="non-terminal residue" evidence="1">
    <location>
        <position position="1"/>
    </location>
</feature>
<evidence type="ECO:0008006" key="2">
    <source>
        <dbReference type="Google" id="ProtNLM"/>
    </source>
</evidence>
<sequence>IEEIIRRIISLRAAFVDKALEVKSQQPDWFVSKDMRSTVFCRCASDTMGAIAGLINAAGYMLKPEWWTHHFKTTPTSHVCRNYAQRHEEFIKFAFVLVFFSGIESSIRQIVRTIHPIEFSNSTTSFYSVSNRLLTDLQIPEFMSSLDLFREIRNSSHNNGVYFNAKGDRTLEYKHAKYHFQNGKKLDFVTWQLILSLVEDTFDMLVRIVSHQDVAGLHYIEDPYSANLSDLEEMS</sequence>
<name>X1G7S6_9ZZZZ</name>
<protein>
    <recommendedName>
        <fullName evidence="2">Cthe-2314-like HEPN domain-containing protein</fullName>
    </recommendedName>
</protein>
<gene>
    <name evidence="1" type="ORF">S03H2_20504</name>
</gene>
<comment type="caution">
    <text evidence="1">The sequence shown here is derived from an EMBL/GenBank/DDBJ whole genome shotgun (WGS) entry which is preliminary data.</text>
</comment>
<proteinExistence type="predicted"/>
<organism evidence="1">
    <name type="scientific">marine sediment metagenome</name>
    <dbReference type="NCBI Taxonomy" id="412755"/>
    <lineage>
        <taxon>unclassified sequences</taxon>
        <taxon>metagenomes</taxon>
        <taxon>ecological metagenomes</taxon>
    </lineage>
</organism>